<feature type="transmembrane region" description="Helical" evidence="1">
    <location>
        <begin position="66"/>
        <end position="87"/>
    </location>
</feature>
<dbReference type="EMBL" id="LFXA01000004">
    <property type="protein sequence ID" value="KNB53052.1"/>
    <property type="molecule type" value="Genomic_DNA"/>
</dbReference>
<keyword evidence="1" id="KW-0472">Membrane</keyword>
<comment type="caution">
    <text evidence="2">The sequence shown here is derived from an EMBL/GenBank/DDBJ whole genome shotgun (WGS) entry which is preliminary data.</text>
</comment>
<keyword evidence="1" id="KW-0812">Transmembrane</keyword>
<dbReference type="NCBIfam" id="NF033218">
    <property type="entry name" value="anchor_AmaP"/>
    <property type="match status" value="1"/>
</dbReference>
<accession>A0A0K9XK48</accession>
<reference evidence="3" key="1">
    <citation type="submission" date="2015-07" db="EMBL/GenBank/DDBJ databases">
        <title>Draft genome sequence of Streptomyces sp. CMAA 1322, a bacterium isolated from Caatinga biome, from dry forest semiarid of Brazil.</title>
        <authorList>
            <person name="Santos S.N."/>
            <person name="Gacesa R."/>
            <person name="Taketani R.G."/>
            <person name="Long P.F."/>
            <person name="Melo I.S."/>
        </authorList>
    </citation>
    <scope>NUCLEOTIDE SEQUENCE [LARGE SCALE GENOMIC DNA]</scope>
    <source>
        <strain evidence="3">CMAA 1322</strain>
    </source>
</reference>
<dbReference type="STRING" id="1678637.AC230_07630"/>
<proteinExistence type="predicted"/>
<evidence type="ECO:0000313" key="3">
    <source>
        <dbReference type="Proteomes" id="UP000037288"/>
    </source>
</evidence>
<organism evidence="2 3">
    <name type="scientific">Streptomyces caatingaensis</name>
    <dbReference type="NCBI Taxonomy" id="1678637"/>
    <lineage>
        <taxon>Bacteria</taxon>
        <taxon>Bacillati</taxon>
        <taxon>Actinomycetota</taxon>
        <taxon>Actinomycetes</taxon>
        <taxon>Kitasatosporales</taxon>
        <taxon>Streptomycetaceae</taxon>
        <taxon>Streptomyces</taxon>
    </lineage>
</organism>
<evidence type="ECO:0000256" key="1">
    <source>
        <dbReference type="SAM" id="Phobius"/>
    </source>
</evidence>
<protein>
    <submittedName>
        <fullName evidence="2">Membrane protein</fullName>
    </submittedName>
</protein>
<name>A0A0K9XK48_9ACTN</name>
<dbReference type="Proteomes" id="UP000037288">
    <property type="component" value="Unassembled WGS sequence"/>
</dbReference>
<keyword evidence="3" id="KW-1185">Reference proteome</keyword>
<evidence type="ECO:0000313" key="2">
    <source>
        <dbReference type="EMBL" id="KNB53052.1"/>
    </source>
</evidence>
<dbReference type="PATRIC" id="fig|1678637.3.peg.1653"/>
<sequence length="198" mass="21706">MLRVFNRVLLGLAGLLLLALGAAVLVGALDLPRHWDFSLPSAWPFQGPDDVLLTAADRRRWRHRQWWWPVVIGALAVLVLAGLWWLLGQVRRRRPREVVLPAVDDPVVVVRGRAVEETVAAEAEALDGVERAAVVLVGRRGAPGVRAVLVLSPGAVPEVVLRRFAVEVLEGARTSLGLGRLPAEVRLRGVRHRAERVG</sequence>
<gene>
    <name evidence="2" type="ORF">AC230_07630</name>
</gene>
<dbReference type="AlphaFoldDB" id="A0A0K9XK48"/>
<keyword evidence="1" id="KW-1133">Transmembrane helix</keyword>